<dbReference type="Proteomes" id="UP000250070">
    <property type="component" value="Unassembled WGS sequence"/>
</dbReference>
<organism evidence="1 2">
    <name type="scientific">Peptoniphilus harei</name>
    <dbReference type="NCBI Taxonomy" id="54005"/>
    <lineage>
        <taxon>Bacteria</taxon>
        <taxon>Bacillati</taxon>
        <taxon>Bacillota</taxon>
        <taxon>Tissierellia</taxon>
        <taxon>Tissierellales</taxon>
        <taxon>Peptoniphilaceae</taxon>
        <taxon>Peptoniphilus</taxon>
    </lineage>
</organism>
<dbReference type="Pfam" id="PF00216">
    <property type="entry name" value="Bac_DNA_binding"/>
    <property type="match status" value="1"/>
</dbReference>
<dbReference type="GO" id="GO:0030527">
    <property type="term" value="F:structural constituent of chromatin"/>
    <property type="evidence" value="ECO:0007669"/>
    <property type="project" value="InterPro"/>
</dbReference>
<protein>
    <submittedName>
        <fullName evidence="1">DNA-binding protein HU</fullName>
    </submittedName>
</protein>
<reference evidence="1 2" key="1">
    <citation type="submission" date="2018-06" db="EMBL/GenBank/DDBJ databases">
        <authorList>
            <consortium name="Pathogen Informatics"/>
            <person name="Doyle S."/>
        </authorList>
    </citation>
    <scope>NUCLEOTIDE SEQUENCE [LARGE SCALE GENOMIC DNA]</scope>
    <source>
        <strain evidence="1 2">NCTC13076</strain>
    </source>
</reference>
<name>A0A2X1X0C7_9FIRM</name>
<keyword evidence="1" id="KW-0238">DNA-binding</keyword>
<sequence length="47" mass="5278">MNKSELVASIAEKSGLTKKDAEQALKRIYLFSSRSSCFICCYEKVSN</sequence>
<accession>A0A2X1X0C7</accession>
<evidence type="ECO:0000313" key="2">
    <source>
        <dbReference type="Proteomes" id="UP000250070"/>
    </source>
</evidence>
<dbReference type="Gene3D" id="4.10.520.10">
    <property type="entry name" value="IHF-like DNA-binding proteins"/>
    <property type="match status" value="1"/>
</dbReference>
<dbReference type="InterPro" id="IPR010992">
    <property type="entry name" value="IHF-like_DNA-bd_dom_sf"/>
</dbReference>
<dbReference type="EMBL" id="UATM01000013">
    <property type="protein sequence ID" value="SPY36222.1"/>
    <property type="molecule type" value="Genomic_DNA"/>
</dbReference>
<gene>
    <name evidence="1" type="primary">hup_4</name>
    <name evidence="1" type="ORF">NCTC13076_00145</name>
</gene>
<dbReference type="RefSeq" id="WP_172605430.1">
    <property type="nucleotide sequence ID" value="NZ_UATM01000013.1"/>
</dbReference>
<dbReference type="GO" id="GO:0003677">
    <property type="term" value="F:DNA binding"/>
    <property type="evidence" value="ECO:0007669"/>
    <property type="project" value="UniProtKB-KW"/>
</dbReference>
<dbReference type="SUPFAM" id="SSF47729">
    <property type="entry name" value="IHF-like DNA-binding proteins"/>
    <property type="match status" value="1"/>
</dbReference>
<proteinExistence type="predicted"/>
<dbReference type="InterPro" id="IPR000119">
    <property type="entry name" value="Hist_DNA-bd"/>
</dbReference>
<evidence type="ECO:0000313" key="1">
    <source>
        <dbReference type="EMBL" id="SPY36222.1"/>
    </source>
</evidence>
<dbReference type="AlphaFoldDB" id="A0A2X1X0C7"/>